<dbReference type="PANTHER" id="PTHR35830">
    <property type="entry name" value="OS05G0299200 PROTEIN"/>
    <property type="match status" value="1"/>
</dbReference>
<evidence type="ECO:0000256" key="2">
    <source>
        <dbReference type="SAM" id="Phobius"/>
    </source>
</evidence>
<comment type="caution">
    <text evidence="3">The sequence shown here is derived from an EMBL/GenBank/DDBJ whole genome shotgun (WGS) entry which is preliminary data.</text>
</comment>
<keyword evidence="2" id="KW-0812">Transmembrane</keyword>
<keyword evidence="4" id="KW-1185">Reference proteome</keyword>
<evidence type="ECO:0000256" key="1">
    <source>
        <dbReference type="SAM" id="MobiDB-lite"/>
    </source>
</evidence>
<feature type="region of interest" description="Disordered" evidence="1">
    <location>
        <begin position="33"/>
        <end position="68"/>
    </location>
</feature>
<name>A0AAP0X3T6_LIQFO</name>
<feature type="transmembrane region" description="Helical" evidence="2">
    <location>
        <begin position="137"/>
        <end position="155"/>
    </location>
</feature>
<keyword evidence="2" id="KW-1133">Transmembrane helix</keyword>
<dbReference type="EMBL" id="JBBPBK010000003">
    <property type="protein sequence ID" value="KAK9288502.1"/>
    <property type="molecule type" value="Genomic_DNA"/>
</dbReference>
<proteinExistence type="predicted"/>
<feature type="transmembrane region" description="Helical" evidence="2">
    <location>
        <begin position="466"/>
        <end position="484"/>
    </location>
</feature>
<evidence type="ECO:0000313" key="3">
    <source>
        <dbReference type="EMBL" id="KAK9288502.1"/>
    </source>
</evidence>
<dbReference type="PANTHER" id="PTHR35830:SF1">
    <property type="entry name" value="OS05G0299200 PROTEIN"/>
    <property type="match status" value="1"/>
</dbReference>
<sequence>MCVCVYVMNSLYITPSSSHSPFLHFNTHQWRHRNPAHSQSAPISCSMRRRNARSRNNNSNTHIKSKPKSATDHNLEMVIDIDHIKTQASSSLKTLFNSTQFKLRRFFSSGKDAYSDLQTLITIDDNRRVIILCRRSSLMFMGNLVLWSCVVVLVFRVLADLGLGLGFWGRFGVGYGAVVRRDRSLAGREVVVGKKRKNFRVLGNPVSPARGTLARGLEAGSKNWVRTEEKLPKWWPVLLPPQTSMMNMEEYQKKANRLIRAIMDNRMSGKDILEDDIIQLRRICRTSGARVSIDTANARDSLYRASVDFVLNMCNSASSTSTTFHIDGEDARQFIAGLSDNIGLENIRAARIISAAVAARTRSRFLQAWALEMQGKHLEALVELSSICLIHRIFPPEESSPEMEMVAQGLEKHLKVEQREFLMNMLRGVCDEESCRSMAEALGLEETHKNSGGLTQQGLSPIGMSFWLDVHFALIFLFLFFFLASKISCVNFHILSIYSHSCKLSTNLLFSLNFIPNDLE</sequence>
<dbReference type="Proteomes" id="UP001415857">
    <property type="component" value="Unassembled WGS sequence"/>
</dbReference>
<keyword evidence="2" id="KW-0472">Membrane</keyword>
<protein>
    <submittedName>
        <fullName evidence="3">Uncharacterized protein</fullName>
    </submittedName>
</protein>
<dbReference type="AlphaFoldDB" id="A0AAP0X3T6"/>
<organism evidence="3 4">
    <name type="scientific">Liquidambar formosana</name>
    <name type="common">Formosan gum</name>
    <dbReference type="NCBI Taxonomy" id="63359"/>
    <lineage>
        <taxon>Eukaryota</taxon>
        <taxon>Viridiplantae</taxon>
        <taxon>Streptophyta</taxon>
        <taxon>Embryophyta</taxon>
        <taxon>Tracheophyta</taxon>
        <taxon>Spermatophyta</taxon>
        <taxon>Magnoliopsida</taxon>
        <taxon>eudicotyledons</taxon>
        <taxon>Gunneridae</taxon>
        <taxon>Pentapetalae</taxon>
        <taxon>Saxifragales</taxon>
        <taxon>Altingiaceae</taxon>
        <taxon>Liquidambar</taxon>
    </lineage>
</organism>
<gene>
    <name evidence="3" type="ORF">L1049_016961</name>
</gene>
<reference evidence="3 4" key="1">
    <citation type="journal article" date="2024" name="Plant J.">
        <title>Genome sequences and population genomics reveal climatic adaptation and genomic divergence between two closely related sweetgum species.</title>
        <authorList>
            <person name="Xu W.Q."/>
            <person name="Ren C.Q."/>
            <person name="Zhang X.Y."/>
            <person name="Comes H.P."/>
            <person name="Liu X.H."/>
            <person name="Li Y.G."/>
            <person name="Kettle C.J."/>
            <person name="Jalonen R."/>
            <person name="Gaisberger H."/>
            <person name="Ma Y.Z."/>
            <person name="Qiu Y.X."/>
        </authorList>
    </citation>
    <scope>NUCLEOTIDE SEQUENCE [LARGE SCALE GENOMIC DNA]</scope>
    <source>
        <strain evidence="3">Hangzhou</strain>
    </source>
</reference>
<evidence type="ECO:0000313" key="4">
    <source>
        <dbReference type="Proteomes" id="UP001415857"/>
    </source>
</evidence>
<accession>A0AAP0X3T6</accession>